<dbReference type="EMBL" id="CACVAP010000053">
    <property type="protein sequence ID" value="CAA6807544.1"/>
    <property type="molecule type" value="Genomic_DNA"/>
</dbReference>
<dbReference type="AlphaFoldDB" id="A0A6S6SGJ3"/>
<name>A0A6S6SGJ3_9BACT</name>
<organism evidence="2">
    <name type="scientific">uncultured Sulfurovum sp</name>
    <dbReference type="NCBI Taxonomy" id="269237"/>
    <lineage>
        <taxon>Bacteria</taxon>
        <taxon>Pseudomonadati</taxon>
        <taxon>Campylobacterota</taxon>
        <taxon>Epsilonproteobacteria</taxon>
        <taxon>Campylobacterales</taxon>
        <taxon>Sulfurovaceae</taxon>
        <taxon>Sulfurovum</taxon>
        <taxon>environmental samples</taxon>
    </lineage>
</organism>
<dbReference type="InterPro" id="IPR025235">
    <property type="entry name" value="DUF4178"/>
</dbReference>
<feature type="domain" description="DUF4178" evidence="1">
    <location>
        <begin position="67"/>
        <end position="197"/>
    </location>
</feature>
<accession>A0A6S6SGJ3</accession>
<dbReference type="Pfam" id="PF13785">
    <property type="entry name" value="DUF4178"/>
    <property type="match status" value="1"/>
</dbReference>
<proteinExistence type="predicted"/>
<protein>
    <recommendedName>
        <fullName evidence="1">DUF4178 domain-containing protein</fullName>
    </recommendedName>
</protein>
<evidence type="ECO:0000259" key="1">
    <source>
        <dbReference type="Pfam" id="PF13785"/>
    </source>
</evidence>
<sequence>MLYQNDNLTYNCPQCGDKLNIFFKYSKLIKCQSCSSAIFLEDKSVRLIGEGSTLSPEPSLIELHKMFKLQNKTFTALGKIRYGYGRGFWEEWFLRDEKNQEFWLSIDEGDFVLEEKNKLSLPFKDFSKFKVGSRHGKYIVTEKGEGTCIGFEGELPENINIDEKHQYIHLSEGGGHLVTLEFTKNSSQTFKGKWIDPLDIEVLN</sequence>
<reference evidence="2" key="1">
    <citation type="submission" date="2020-01" db="EMBL/GenBank/DDBJ databases">
        <authorList>
            <person name="Meier V. D."/>
            <person name="Meier V D."/>
        </authorList>
    </citation>
    <scope>NUCLEOTIDE SEQUENCE</scope>
    <source>
        <strain evidence="2">HLG_WM_MAG_06</strain>
    </source>
</reference>
<gene>
    <name evidence="2" type="ORF">HELGO_WM4448</name>
</gene>
<evidence type="ECO:0000313" key="2">
    <source>
        <dbReference type="EMBL" id="CAA6807544.1"/>
    </source>
</evidence>